<dbReference type="PANTHER" id="PTHR43070">
    <property type="match status" value="1"/>
</dbReference>
<feature type="compositionally biased region" description="Polar residues" evidence="2">
    <location>
        <begin position="1"/>
        <end position="13"/>
    </location>
</feature>
<keyword evidence="1" id="KW-0521">NADP</keyword>
<dbReference type="AlphaFoldDB" id="A0A699JRM2"/>
<dbReference type="GO" id="GO:0016301">
    <property type="term" value="F:kinase activity"/>
    <property type="evidence" value="ECO:0007669"/>
    <property type="project" value="UniProtKB-KW"/>
</dbReference>
<evidence type="ECO:0000256" key="2">
    <source>
        <dbReference type="SAM" id="MobiDB-lite"/>
    </source>
</evidence>
<comment type="caution">
    <text evidence="3">The sequence shown here is derived from an EMBL/GenBank/DDBJ whole genome shotgun (WGS) entry which is preliminary data.</text>
</comment>
<feature type="region of interest" description="Disordered" evidence="2">
    <location>
        <begin position="1"/>
        <end position="23"/>
    </location>
</feature>
<dbReference type="PANTHER" id="PTHR43070:SF5">
    <property type="entry name" value="HOMOSERINE DEHYDROGENASE"/>
    <property type="match status" value="1"/>
</dbReference>
<dbReference type="GO" id="GO:0009067">
    <property type="term" value="P:aspartate family amino acid biosynthetic process"/>
    <property type="evidence" value="ECO:0007669"/>
    <property type="project" value="InterPro"/>
</dbReference>
<gene>
    <name evidence="3" type="ORF">Tci_623214</name>
</gene>
<dbReference type="EMBL" id="BKCJ010437059">
    <property type="protein sequence ID" value="GFA51242.1"/>
    <property type="molecule type" value="Genomic_DNA"/>
</dbReference>
<feature type="non-terminal residue" evidence="3">
    <location>
        <position position="1"/>
    </location>
</feature>
<sequence length="61" mass="6974">ETASTDDSMQQLHSFDMDITGKRKPTEDVGEVLRYVEFLDVKNEKGTVELGRYNKQHPFAA</sequence>
<evidence type="ECO:0000256" key="1">
    <source>
        <dbReference type="ARBA" id="ARBA00022857"/>
    </source>
</evidence>
<dbReference type="Gene3D" id="3.30.360.10">
    <property type="entry name" value="Dihydrodipicolinate Reductase, domain 2"/>
    <property type="match status" value="1"/>
</dbReference>
<name>A0A699JRM2_TANCI</name>
<reference evidence="3" key="1">
    <citation type="journal article" date="2019" name="Sci. Rep.">
        <title>Draft genome of Tanacetum cinerariifolium, the natural source of mosquito coil.</title>
        <authorList>
            <person name="Yamashiro T."/>
            <person name="Shiraishi A."/>
            <person name="Satake H."/>
            <person name="Nakayama K."/>
        </authorList>
    </citation>
    <scope>NUCLEOTIDE SEQUENCE</scope>
</reference>
<protein>
    <submittedName>
        <fullName evidence="3">Bifunctional aspartokinase/homoserine dehydrogenase, chloroplastic-like</fullName>
    </submittedName>
</protein>
<dbReference type="InterPro" id="IPR011147">
    <property type="entry name" value="Bifunc_Aspkin/hSer_DH"/>
</dbReference>
<accession>A0A699JRM2</accession>
<proteinExistence type="predicted"/>
<keyword evidence="3" id="KW-0418">Kinase</keyword>
<organism evidence="3">
    <name type="scientific">Tanacetum cinerariifolium</name>
    <name type="common">Dalmatian daisy</name>
    <name type="synonym">Chrysanthemum cinerariifolium</name>
    <dbReference type="NCBI Taxonomy" id="118510"/>
    <lineage>
        <taxon>Eukaryota</taxon>
        <taxon>Viridiplantae</taxon>
        <taxon>Streptophyta</taxon>
        <taxon>Embryophyta</taxon>
        <taxon>Tracheophyta</taxon>
        <taxon>Spermatophyta</taxon>
        <taxon>Magnoliopsida</taxon>
        <taxon>eudicotyledons</taxon>
        <taxon>Gunneridae</taxon>
        <taxon>Pentapetalae</taxon>
        <taxon>asterids</taxon>
        <taxon>campanulids</taxon>
        <taxon>Asterales</taxon>
        <taxon>Asteraceae</taxon>
        <taxon>Asteroideae</taxon>
        <taxon>Anthemideae</taxon>
        <taxon>Anthemidinae</taxon>
        <taxon>Tanacetum</taxon>
    </lineage>
</organism>
<evidence type="ECO:0000313" key="3">
    <source>
        <dbReference type="EMBL" id="GFA51242.1"/>
    </source>
</evidence>
<dbReference type="GO" id="GO:0004412">
    <property type="term" value="F:homoserine dehydrogenase activity"/>
    <property type="evidence" value="ECO:0007669"/>
    <property type="project" value="InterPro"/>
</dbReference>
<dbReference type="GO" id="GO:0009090">
    <property type="term" value="P:homoserine biosynthetic process"/>
    <property type="evidence" value="ECO:0007669"/>
    <property type="project" value="TreeGrafter"/>
</dbReference>
<keyword evidence="3" id="KW-0808">Transferase</keyword>